<dbReference type="WBParaSite" id="TASK_0000891901-mRNA-1">
    <property type="protein sequence ID" value="TASK_0000891901-mRNA-1"/>
    <property type="gene ID" value="TASK_0000891901"/>
</dbReference>
<sequence length="143" mass="15750">LRFSNQLCPTFHPGTLGAHCCLRQEVVSELSAILSAKQSPDNLLVSINVESNRRKEVEDEANTPSNGNQCFSSISLRQFTDIANTFNKYRDLKYKGLLVSRNDDEMIINDAKGADSCQDGKVKAIHATTTTTAVVITPAYNLE</sequence>
<accession>A0A0R3WDR6</accession>
<name>A0A0R3WDR6_TAEAS</name>
<reference evidence="1" key="1">
    <citation type="submission" date="2017-02" db="UniProtKB">
        <authorList>
            <consortium name="WormBaseParasite"/>
        </authorList>
    </citation>
    <scope>IDENTIFICATION</scope>
</reference>
<proteinExistence type="predicted"/>
<protein>
    <submittedName>
        <fullName evidence="1">Profilin</fullName>
    </submittedName>
</protein>
<evidence type="ECO:0000313" key="1">
    <source>
        <dbReference type="WBParaSite" id="TASK_0000891901-mRNA-1"/>
    </source>
</evidence>
<dbReference type="AlphaFoldDB" id="A0A0R3WDR6"/>
<organism evidence="1">
    <name type="scientific">Taenia asiatica</name>
    <name type="common">Asian tapeworm</name>
    <dbReference type="NCBI Taxonomy" id="60517"/>
    <lineage>
        <taxon>Eukaryota</taxon>
        <taxon>Metazoa</taxon>
        <taxon>Spiralia</taxon>
        <taxon>Lophotrochozoa</taxon>
        <taxon>Platyhelminthes</taxon>
        <taxon>Cestoda</taxon>
        <taxon>Eucestoda</taxon>
        <taxon>Cyclophyllidea</taxon>
        <taxon>Taeniidae</taxon>
        <taxon>Taenia</taxon>
    </lineage>
</organism>